<sequence length="105" mass="11914">MTIKELERLQKNYKSNLGRDQTNSIWFDRQTLEKLLEKTDPKTGGLKLYFAEYDAEYVEAYGLDNEIKGHIGKMTIVLAASNNNEDPENDDDVDNGGNICPPNCN</sequence>
<protein>
    <submittedName>
        <fullName evidence="2">Uncharacterized protein</fullName>
    </submittedName>
</protein>
<gene>
    <name evidence="2" type="ORF">GCM10007049_09670</name>
</gene>
<feature type="region of interest" description="Disordered" evidence="1">
    <location>
        <begin position="82"/>
        <end position="105"/>
    </location>
</feature>
<evidence type="ECO:0000313" key="3">
    <source>
        <dbReference type="Proteomes" id="UP000619457"/>
    </source>
</evidence>
<evidence type="ECO:0000256" key="1">
    <source>
        <dbReference type="SAM" id="MobiDB-lite"/>
    </source>
</evidence>
<dbReference type="EMBL" id="BMWX01000002">
    <property type="protein sequence ID" value="GGZ19357.1"/>
    <property type="molecule type" value="Genomic_DNA"/>
</dbReference>
<evidence type="ECO:0000313" key="2">
    <source>
        <dbReference type="EMBL" id="GGZ19357.1"/>
    </source>
</evidence>
<keyword evidence="3" id="KW-1185">Reference proteome</keyword>
<reference evidence="2" key="2">
    <citation type="submission" date="2020-09" db="EMBL/GenBank/DDBJ databases">
        <authorList>
            <person name="Sun Q."/>
            <person name="Kim S."/>
        </authorList>
    </citation>
    <scope>NUCLEOTIDE SEQUENCE</scope>
    <source>
        <strain evidence="2">KCTC 12368</strain>
    </source>
</reference>
<feature type="compositionally biased region" description="Acidic residues" evidence="1">
    <location>
        <begin position="85"/>
        <end position="94"/>
    </location>
</feature>
<reference evidence="2" key="1">
    <citation type="journal article" date="2014" name="Int. J. Syst. Evol. Microbiol.">
        <title>Complete genome sequence of Corynebacterium casei LMG S-19264T (=DSM 44701T), isolated from a smear-ripened cheese.</title>
        <authorList>
            <consortium name="US DOE Joint Genome Institute (JGI-PGF)"/>
            <person name="Walter F."/>
            <person name="Albersmeier A."/>
            <person name="Kalinowski J."/>
            <person name="Ruckert C."/>
        </authorList>
    </citation>
    <scope>NUCLEOTIDE SEQUENCE</scope>
    <source>
        <strain evidence="2">KCTC 12368</strain>
    </source>
</reference>
<dbReference type="RefSeq" id="WP_018472519.1">
    <property type="nucleotide sequence ID" value="NZ_BMWX01000002.1"/>
</dbReference>
<dbReference type="AlphaFoldDB" id="A0A918PQI9"/>
<organism evidence="2 3">
    <name type="scientific">Echinicola pacifica</name>
    <dbReference type="NCBI Taxonomy" id="346377"/>
    <lineage>
        <taxon>Bacteria</taxon>
        <taxon>Pseudomonadati</taxon>
        <taxon>Bacteroidota</taxon>
        <taxon>Cytophagia</taxon>
        <taxon>Cytophagales</taxon>
        <taxon>Cyclobacteriaceae</taxon>
        <taxon>Echinicola</taxon>
    </lineage>
</organism>
<dbReference type="Proteomes" id="UP000619457">
    <property type="component" value="Unassembled WGS sequence"/>
</dbReference>
<name>A0A918PQI9_9BACT</name>
<proteinExistence type="predicted"/>
<accession>A0A918PQI9</accession>
<comment type="caution">
    <text evidence="2">The sequence shown here is derived from an EMBL/GenBank/DDBJ whole genome shotgun (WGS) entry which is preliminary data.</text>
</comment>